<dbReference type="InterPro" id="IPR029016">
    <property type="entry name" value="GAF-like_dom_sf"/>
</dbReference>
<dbReference type="PANTHER" id="PTHR32071:SF122">
    <property type="entry name" value="SIGMA FACTOR"/>
    <property type="match status" value="1"/>
</dbReference>
<protein>
    <submittedName>
        <fullName evidence="6">Fis family transcriptional regulator</fullName>
    </submittedName>
</protein>
<sequence length="596" mass="64550">MLLDERARTVLSAKEAILAGRSVDQLPVRREIADSWRRSAGFGLDPANCSPPAVRTTETHRQLRRAASLIMTRKSAALAQSTCCVTLTSADGVVLDRWLEDREFRAVLDRMNCAGTGVSIAESAMGTSSFPIALEAERPYSVSGPEHFSEHWTSYTSTSAPIWHPLTRQMIGTMNLSARYEHSSPMLLSWIMDIATLVEQAILDDATGRERLLLESFLSVHRDSRHPVVCLDDGTVIANAAAARLLAPSDQALLWEYASRCIRQNTKSAEVTLADGRSAMLDLRAIFDGERAFAAVVQVRPGLDGKHHETIKRDAVAPPPKLHGLVGRSSAWRQLCVDVGAAGRGSRLIVGGPGVGKMAVCAAAGHGHAPLVLDAAAPEHQGPGGWEAALRRASQIDRGHIVLRHVDLLTKARLRLSGQFATEAGKRGVHVDATATGDRSSDVAAALGDWFDHVIVVPDLSERFEDLPLLLDALTARVAAAQGGNKTLRWLPDAVQALSRIDWSRNVRSLEHLVARVFAERRFPAVGARDLPADVRARAARRALVGLERVEAQAIITALRNADGNKREAAASLGIARSTLYRKVRALGIDLGTWNF</sequence>
<dbReference type="InterPro" id="IPR027417">
    <property type="entry name" value="P-loop_NTPase"/>
</dbReference>
<dbReference type="EMBL" id="QXGH01000010">
    <property type="protein sequence ID" value="RHW28330.1"/>
    <property type="molecule type" value="Genomic_DNA"/>
</dbReference>
<dbReference type="GO" id="GO:0006355">
    <property type="term" value="P:regulation of DNA-templated transcription"/>
    <property type="evidence" value="ECO:0007669"/>
    <property type="project" value="InterPro"/>
</dbReference>
<evidence type="ECO:0000256" key="3">
    <source>
        <dbReference type="ARBA" id="ARBA00023015"/>
    </source>
</evidence>
<name>A0A417Y6L7_9ACTN</name>
<keyword evidence="2" id="KW-0067">ATP-binding</keyword>
<dbReference type="SUPFAM" id="SSF46689">
    <property type="entry name" value="Homeodomain-like"/>
    <property type="match status" value="1"/>
</dbReference>
<keyword evidence="7" id="KW-1185">Reference proteome</keyword>
<dbReference type="RefSeq" id="WP_118923250.1">
    <property type="nucleotide sequence ID" value="NZ_QXGH01000010.1"/>
</dbReference>
<dbReference type="InterPro" id="IPR009057">
    <property type="entry name" value="Homeodomain-like_sf"/>
</dbReference>
<dbReference type="OrthoDB" id="5496274at2"/>
<evidence type="ECO:0000313" key="6">
    <source>
        <dbReference type="EMBL" id="RHW28330.1"/>
    </source>
</evidence>
<proteinExistence type="predicted"/>
<dbReference type="Gene3D" id="1.10.8.60">
    <property type="match status" value="1"/>
</dbReference>
<keyword evidence="3" id="KW-0805">Transcription regulation</keyword>
<keyword evidence="4" id="KW-0804">Transcription</keyword>
<feature type="domain" description="Sigma-54 factor interaction" evidence="5">
    <location>
        <begin position="455"/>
        <end position="519"/>
    </location>
</feature>
<dbReference type="InterPro" id="IPR002197">
    <property type="entry name" value="HTH_Fis"/>
</dbReference>
<keyword evidence="1" id="KW-0547">Nucleotide-binding</keyword>
<evidence type="ECO:0000256" key="2">
    <source>
        <dbReference type="ARBA" id="ARBA00022840"/>
    </source>
</evidence>
<evidence type="ECO:0000313" key="7">
    <source>
        <dbReference type="Proteomes" id="UP000283644"/>
    </source>
</evidence>
<dbReference type="PANTHER" id="PTHR32071">
    <property type="entry name" value="TRANSCRIPTIONAL REGULATORY PROTEIN"/>
    <property type="match status" value="1"/>
</dbReference>
<dbReference type="PROSITE" id="PS50045">
    <property type="entry name" value="SIGMA54_INTERACT_4"/>
    <property type="match status" value="1"/>
</dbReference>
<dbReference type="GO" id="GO:0005524">
    <property type="term" value="F:ATP binding"/>
    <property type="evidence" value="ECO:0007669"/>
    <property type="project" value="UniProtKB-KW"/>
</dbReference>
<gene>
    <name evidence="6" type="ORF">D0Z08_04990</name>
</gene>
<evidence type="ECO:0000256" key="1">
    <source>
        <dbReference type="ARBA" id="ARBA00022741"/>
    </source>
</evidence>
<accession>A0A417Y6L7</accession>
<dbReference type="AlphaFoldDB" id="A0A417Y6L7"/>
<dbReference type="PRINTS" id="PR01590">
    <property type="entry name" value="HTHFIS"/>
</dbReference>
<evidence type="ECO:0000259" key="5">
    <source>
        <dbReference type="PROSITE" id="PS50045"/>
    </source>
</evidence>
<dbReference type="GO" id="GO:0043565">
    <property type="term" value="F:sequence-specific DNA binding"/>
    <property type="evidence" value="ECO:0007669"/>
    <property type="project" value="InterPro"/>
</dbReference>
<evidence type="ECO:0000256" key="4">
    <source>
        <dbReference type="ARBA" id="ARBA00023163"/>
    </source>
</evidence>
<dbReference type="SUPFAM" id="SSF52540">
    <property type="entry name" value="P-loop containing nucleoside triphosphate hydrolases"/>
    <property type="match status" value="1"/>
</dbReference>
<organism evidence="6 7">
    <name type="scientific">Nocardioides immobilis</name>
    <dbReference type="NCBI Taxonomy" id="2049295"/>
    <lineage>
        <taxon>Bacteria</taxon>
        <taxon>Bacillati</taxon>
        <taxon>Actinomycetota</taxon>
        <taxon>Actinomycetes</taxon>
        <taxon>Propionibacteriales</taxon>
        <taxon>Nocardioidaceae</taxon>
        <taxon>Nocardioides</taxon>
    </lineage>
</organism>
<dbReference type="Gene3D" id="1.10.10.60">
    <property type="entry name" value="Homeodomain-like"/>
    <property type="match status" value="1"/>
</dbReference>
<reference evidence="6 7" key="1">
    <citation type="submission" date="2018-09" db="EMBL/GenBank/DDBJ databases">
        <title>Genome sequencing of Nocardioides immobilis CCTCC AB 2017083 for comparison to Nocardioides silvaticus.</title>
        <authorList>
            <person name="Li C."/>
            <person name="Wang G."/>
        </authorList>
    </citation>
    <scope>NUCLEOTIDE SEQUENCE [LARGE SCALE GENOMIC DNA]</scope>
    <source>
        <strain evidence="6 7">CCTCC AB 2017083</strain>
    </source>
</reference>
<dbReference type="InterPro" id="IPR058031">
    <property type="entry name" value="AAA_lid_NorR"/>
</dbReference>
<dbReference type="Pfam" id="PF02954">
    <property type="entry name" value="HTH_8"/>
    <property type="match status" value="1"/>
</dbReference>
<dbReference type="InterPro" id="IPR002078">
    <property type="entry name" value="Sigma_54_int"/>
</dbReference>
<dbReference type="Proteomes" id="UP000283644">
    <property type="component" value="Unassembled WGS sequence"/>
</dbReference>
<comment type="caution">
    <text evidence="6">The sequence shown here is derived from an EMBL/GenBank/DDBJ whole genome shotgun (WGS) entry which is preliminary data.</text>
</comment>
<dbReference type="Gene3D" id="3.30.450.40">
    <property type="match status" value="1"/>
</dbReference>
<dbReference type="Pfam" id="PF25601">
    <property type="entry name" value="AAA_lid_14"/>
    <property type="match status" value="1"/>
</dbReference>